<gene>
    <name evidence="1" type="ORF">SDC9_155496</name>
</gene>
<sequence length="59" mass="6471">MALPIWGLFMQKVLGDPQLEISPFDAFAAPAGFNVDLRCTGAEEEVESATGRNPRDPFF</sequence>
<protein>
    <recommendedName>
        <fullName evidence="2">Penicillin-binding protein transpeptidase domain-containing protein</fullName>
    </recommendedName>
</protein>
<evidence type="ECO:0008006" key="2">
    <source>
        <dbReference type="Google" id="ProtNLM"/>
    </source>
</evidence>
<proteinExistence type="predicted"/>
<accession>A0A645F6H6</accession>
<organism evidence="1">
    <name type="scientific">bioreactor metagenome</name>
    <dbReference type="NCBI Taxonomy" id="1076179"/>
    <lineage>
        <taxon>unclassified sequences</taxon>
        <taxon>metagenomes</taxon>
        <taxon>ecological metagenomes</taxon>
    </lineage>
</organism>
<name>A0A645F6H6_9ZZZZ</name>
<comment type="caution">
    <text evidence="1">The sequence shown here is derived from an EMBL/GenBank/DDBJ whole genome shotgun (WGS) entry which is preliminary data.</text>
</comment>
<dbReference type="AlphaFoldDB" id="A0A645F6H6"/>
<dbReference type="EMBL" id="VSSQ01054240">
    <property type="protein sequence ID" value="MPN08214.1"/>
    <property type="molecule type" value="Genomic_DNA"/>
</dbReference>
<evidence type="ECO:0000313" key="1">
    <source>
        <dbReference type="EMBL" id="MPN08214.1"/>
    </source>
</evidence>
<reference evidence="1" key="1">
    <citation type="submission" date="2019-08" db="EMBL/GenBank/DDBJ databases">
        <authorList>
            <person name="Kucharzyk K."/>
            <person name="Murdoch R.W."/>
            <person name="Higgins S."/>
            <person name="Loffler F."/>
        </authorList>
    </citation>
    <scope>NUCLEOTIDE SEQUENCE</scope>
</reference>